<comment type="caution">
    <text evidence="3">The sequence shown here is derived from an EMBL/GenBank/DDBJ whole genome shotgun (WGS) entry which is preliminary data.</text>
</comment>
<feature type="transmembrane region" description="Helical" evidence="1">
    <location>
        <begin position="20"/>
        <end position="40"/>
    </location>
</feature>
<evidence type="ECO:0000313" key="4">
    <source>
        <dbReference type="Proteomes" id="UP000249082"/>
    </source>
</evidence>
<dbReference type="PANTHER" id="PTHR23028">
    <property type="entry name" value="ACETYLTRANSFERASE"/>
    <property type="match status" value="1"/>
</dbReference>
<proteinExistence type="predicted"/>
<dbReference type="Pfam" id="PF01757">
    <property type="entry name" value="Acyl_transf_3"/>
    <property type="match status" value="1"/>
</dbReference>
<feature type="transmembrane region" description="Helical" evidence="1">
    <location>
        <begin position="205"/>
        <end position="225"/>
    </location>
</feature>
<keyword evidence="1" id="KW-0472">Membrane</keyword>
<feature type="domain" description="Acyltransferase 3" evidence="2">
    <location>
        <begin position="25"/>
        <end position="348"/>
    </location>
</feature>
<evidence type="ECO:0000256" key="1">
    <source>
        <dbReference type="SAM" id="Phobius"/>
    </source>
</evidence>
<feature type="transmembrane region" description="Helical" evidence="1">
    <location>
        <begin position="237"/>
        <end position="255"/>
    </location>
</feature>
<feature type="transmembrane region" description="Helical" evidence="1">
    <location>
        <begin position="330"/>
        <end position="351"/>
    </location>
</feature>
<keyword evidence="1" id="KW-0812">Transmembrane</keyword>
<feature type="transmembrane region" description="Helical" evidence="1">
    <location>
        <begin position="52"/>
        <end position="74"/>
    </location>
</feature>
<feature type="transmembrane region" description="Helical" evidence="1">
    <location>
        <begin position="142"/>
        <end position="163"/>
    </location>
</feature>
<name>A0A2W5NXM5_9SPHN</name>
<dbReference type="PANTHER" id="PTHR23028:SF131">
    <property type="entry name" value="BLR2367 PROTEIN"/>
    <property type="match status" value="1"/>
</dbReference>
<evidence type="ECO:0000259" key="2">
    <source>
        <dbReference type="Pfam" id="PF01757"/>
    </source>
</evidence>
<dbReference type="GO" id="GO:0016747">
    <property type="term" value="F:acyltransferase activity, transferring groups other than amino-acyl groups"/>
    <property type="evidence" value="ECO:0007669"/>
    <property type="project" value="InterPro"/>
</dbReference>
<dbReference type="InterPro" id="IPR050879">
    <property type="entry name" value="Acyltransferase_3"/>
</dbReference>
<evidence type="ECO:0000313" key="3">
    <source>
        <dbReference type="EMBL" id="PZQ57674.1"/>
    </source>
</evidence>
<feature type="transmembrane region" description="Helical" evidence="1">
    <location>
        <begin position="261"/>
        <end position="280"/>
    </location>
</feature>
<sequence>MTIARRQITSGRVTMAATEIRPMTGIRGAAAIFVMIYHFHLRMVATGPLSTIVLHGYLAVDLFFILSGFVMAHVYGKALESGTFRQRSFLLHRIARIFPLYILATLAFLALGRGGSPSLPALAANLVMLQSLGNWPSLDPPAWSVSTEMVAYLLFPFIAVACLRSSPKIALATGCMALLAILVMTLAASRHYIGAPIAKGDLDLFFSPYTLVRCLAGFTIGQLAYRLHDNAHVRRALSGNFLQCMVLLLVMATMAQALSDFPAYLALIALIVAIAQDRGVLRYIFASPPLMFLGKVSFGIYLLHFQAIGTVDRLEGEAHMLGLGVEASDWIASLAVSAMVTALAWMLHRIFESPLRRMIRRIEKRPASGPLSV</sequence>
<accession>A0A2W5NXM5</accession>
<feature type="transmembrane region" description="Helical" evidence="1">
    <location>
        <begin position="94"/>
        <end position="112"/>
    </location>
</feature>
<dbReference type="AlphaFoldDB" id="A0A2W5NXM5"/>
<keyword evidence="1" id="KW-1133">Transmembrane helix</keyword>
<organism evidence="3 4">
    <name type="scientific">Novosphingobium pentaromativorans</name>
    <dbReference type="NCBI Taxonomy" id="205844"/>
    <lineage>
        <taxon>Bacteria</taxon>
        <taxon>Pseudomonadati</taxon>
        <taxon>Pseudomonadota</taxon>
        <taxon>Alphaproteobacteria</taxon>
        <taxon>Sphingomonadales</taxon>
        <taxon>Sphingomonadaceae</taxon>
        <taxon>Novosphingobium</taxon>
    </lineage>
</organism>
<dbReference type="Proteomes" id="UP000249082">
    <property type="component" value="Unassembled WGS sequence"/>
</dbReference>
<dbReference type="GO" id="GO:0000271">
    <property type="term" value="P:polysaccharide biosynthetic process"/>
    <property type="evidence" value="ECO:0007669"/>
    <property type="project" value="TreeGrafter"/>
</dbReference>
<gene>
    <name evidence="3" type="ORF">DI555_01805</name>
</gene>
<reference evidence="3 4" key="1">
    <citation type="submission" date="2017-08" db="EMBL/GenBank/DDBJ databases">
        <title>Infants hospitalized years apart are colonized by the same room-sourced microbial strains.</title>
        <authorList>
            <person name="Brooks B."/>
            <person name="Olm M.R."/>
            <person name="Firek B.A."/>
            <person name="Baker R."/>
            <person name="Thomas B.C."/>
            <person name="Morowitz M.J."/>
            <person name="Banfield J.F."/>
        </authorList>
    </citation>
    <scope>NUCLEOTIDE SEQUENCE [LARGE SCALE GENOMIC DNA]</scope>
    <source>
        <strain evidence="3">S2_005_002_R2_33</strain>
    </source>
</reference>
<dbReference type="GO" id="GO:0016020">
    <property type="term" value="C:membrane"/>
    <property type="evidence" value="ECO:0007669"/>
    <property type="project" value="TreeGrafter"/>
</dbReference>
<dbReference type="EMBL" id="QFPX01000001">
    <property type="protein sequence ID" value="PZQ57674.1"/>
    <property type="molecule type" value="Genomic_DNA"/>
</dbReference>
<dbReference type="InterPro" id="IPR002656">
    <property type="entry name" value="Acyl_transf_3_dom"/>
</dbReference>
<feature type="transmembrane region" description="Helical" evidence="1">
    <location>
        <begin position="170"/>
        <end position="193"/>
    </location>
</feature>
<feature type="transmembrane region" description="Helical" evidence="1">
    <location>
        <begin position="292"/>
        <end position="310"/>
    </location>
</feature>
<protein>
    <recommendedName>
        <fullName evidence="2">Acyltransferase 3 domain-containing protein</fullName>
    </recommendedName>
</protein>